<comment type="caution">
    <text evidence="1">The sequence shown here is derived from an EMBL/GenBank/DDBJ whole genome shotgun (WGS) entry which is preliminary data.</text>
</comment>
<dbReference type="OrthoDB" id="3302680at2759"/>
<evidence type="ECO:0000313" key="2">
    <source>
        <dbReference type="Proteomes" id="UP000623467"/>
    </source>
</evidence>
<reference evidence="1" key="1">
    <citation type="submission" date="2020-05" db="EMBL/GenBank/DDBJ databases">
        <title>Mycena genomes resolve the evolution of fungal bioluminescence.</title>
        <authorList>
            <person name="Tsai I.J."/>
        </authorList>
    </citation>
    <scope>NUCLEOTIDE SEQUENCE</scope>
    <source>
        <strain evidence="1">160909Yilan</strain>
    </source>
</reference>
<dbReference type="InterPro" id="IPR000358">
    <property type="entry name" value="RNR_small_fam"/>
</dbReference>
<proteinExistence type="predicted"/>
<organism evidence="1 2">
    <name type="scientific">Mycena sanguinolenta</name>
    <dbReference type="NCBI Taxonomy" id="230812"/>
    <lineage>
        <taxon>Eukaryota</taxon>
        <taxon>Fungi</taxon>
        <taxon>Dikarya</taxon>
        <taxon>Basidiomycota</taxon>
        <taxon>Agaricomycotina</taxon>
        <taxon>Agaricomycetes</taxon>
        <taxon>Agaricomycetidae</taxon>
        <taxon>Agaricales</taxon>
        <taxon>Marasmiineae</taxon>
        <taxon>Mycenaceae</taxon>
        <taxon>Mycena</taxon>
    </lineage>
</organism>
<dbReference type="InterPro" id="IPR012348">
    <property type="entry name" value="RNR-like"/>
</dbReference>
<name>A0A8H6XH49_9AGAR</name>
<keyword evidence="2" id="KW-1185">Reference proteome</keyword>
<protein>
    <submittedName>
        <fullName evidence="1">Alpha-1,3-glucosyltransferase</fullName>
    </submittedName>
</protein>
<dbReference type="AlphaFoldDB" id="A0A8H6XH49"/>
<dbReference type="InterPro" id="IPR009078">
    <property type="entry name" value="Ferritin-like_SF"/>
</dbReference>
<dbReference type="Gene3D" id="1.10.620.20">
    <property type="entry name" value="Ribonucleotide Reductase, subunit A"/>
    <property type="match status" value="1"/>
</dbReference>
<dbReference type="SUPFAM" id="SSF47240">
    <property type="entry name" value="Ferritin-like"/>
    <property type="match status" value="1"/>
</dbReference>
<dbReference type="GO" id="GO:0016740">
    <property type="term" value="F:transferase activity"/>
    <property type="evidence" value="ECO:0007669"/>
    <property type="project" value="UniProtKB-KW"/>
</dbReference>
<evidence type="ECO:0000313" key="1">
    <source>
        <dbReference type="EMBL" id="KAF7341063.1"/>
    </source>
</evidence>
<keyword evidence="1" id="KW-0808">Transferase</keyword>
<accession>A0A8H6XH49</accession>
<dbReference type="PANTHER" id="PTHR23409:SF18">
    <property type="entry name" value="RIBONUCLEOSIDE-DIPHOSPHATE REDUCTASE SUBUNIT M2"/>
    <property type="match status" value="1"/>
</dbReference>
<dbReference type="PANTHER" id="PTHR23409">
    <property type="entry name" value="RIBONUCLEOSIDE-DIPHOSPHATE REDUCTASE SMALL CHAIN"/>
    <property type="match status" value="1"/>
</dbReference>
<dbReference type="Proteomes" id="UP000623467">
    <property type="component" value="Unassembled WGS sequence"/>
</dbReference>
<dbReference type="GO" id="GO:0016491">
    <property type="term" value="F:oxidoreductase activity"/>
    <property type="evidence" value="ECO:0007669"/>
    <property type="project" value="InterPro"/>
</dbReference>
<gene>
    <name evidence="1" type="ORF">MSAN_02092400</name>
</gene>
<dbReference type="Pfam" id="PF00268">
    <property type="entry name" value="Ribonuc_red_sm"/>
    <property type="match status" value="1"/>
</dbReference>
<dbReference type="EMBL" id="JACAZH010000028">
    <property type="protein sequence ID" value="KAF7341063.1"/>
    <property type="molecule type" value="Genomic_DNA"/>
</dbReference>
<sequence>MGRDDEDERATLPVNMAALLVFMMENIHSETYSLLIDAIETIVLSRGSSGSFGSIFWTKKRHLMAGLTFSESNKFISHDEGMQIDSACLFFTHLRRRPQPDTVHRIITVAVTI</sequence>
<dbReference type="GO" id="GO:0009263">
    <property type="term" value="P:deoxyribonucleotide biosynthetic process"/>
    <property type="evidence" value="ECO:0007669"/>
    <property type="project" value="InterPro"/>
</dbReference>